<dbReference type="InterPro" id="IPR011330">
    <property type="entry name" value="Glyco_hydro/deAcase_b/a-brl"/>
</dbReference>
<dbReference type="RefSeq" id="WP_124945772.1">
    <property type="nucleotide sequence ID" value="NZ_BHVT01000019.1"/>
</dbReference>
<sequence>MGTITILIIVAWFTGIGLLLGIIYRKGLIALWREPVLRHPVLIFESDDWGAGPLQQADALNALHAVLSRFKDCRGHHPVMTLGLVLSIPDTQRINKSVPLAYHELVLSEPVFIPILNAIKQGMESGTFSAQLHGMAHYWPPALIASAEHNVEIRNWLSHQEYASTETLPDHLQSRWTDGSVLPTQPIDDAAIERAITEEVKVFQDILGVAPVVAVPPTFVWNDTVERIWSKLGVQTVITPGTRYEFRDAQGKLSPTGIKILNGERSAKTLYLVRDEYFEPARGHRAADTLMKMVKKSALGRPTLLETHRFNFINDKNTCNNALKELEILLKAVLQRFPDVRFISTATLSAQIAAHQGSLINTSFLHQLNAWLLRIKEISGFWKLARISGFALPLWLISLAVSQSKHNASHSAMNTP</sequence>
<protein>
    <submittedName>
        <fullName evidence="5">Glycosyl hydrolase family 57</fullName>
    </submittedName>
</protein>
<reference evidence="5 6" key="1">
    <citation type="submission" date="2019-03" db="EMBL/GenBank/DDBJ databases">
        <title>Genomic Encyclopedia of Type Strains, Phase IV (KMG-IV): sequencing the most valuable type-strain genomes for metagenomic binning, comparative biology and taxonomic classification.</title>
        <authorList>
            <person name="Goeker M."/>
        </authorList>
    </citation>
    <scope>NUCLEOTIDE SEQUENCE [LARGE SCALE GENOMIC DNA]</scope>
    <source>
        <strain evidence="5 6">DSM 100309</strain>
    </source>
</reference>
<keyword evidence="3" id="KW-0812">Transmembrane</keyword>
<dbReference type="InterPro" id="IPR004300">
    <property type="entry name" value="Glyco_hydro_57_N"/>
</dbReference>
<evidence type="ECO:0000256" key="2">
    <source>
        <dbReference type="ARBA" id="ARBA00023277"/>
    </source>
</evidence>
<dbReference type="Pfam" id="PF03065">
    <property type="entry name" value="Glyco_hydro_57"/>
    <property type="match status" value="1"/>
</dbReference>
<evidence type="ECO:0000313" key="6">
    <source>
        <dbReference type="Proteomes" id="UP000295367"/>
    </source>
</evidence>
<dbReference type="GO" id="GO:0016787">
    <property type="term" value="F:hydrolase activity"/>
    <property type="evidence" value="ECO:0007669"/>
    <property type="project" value="UniProtKB-KW"/>
</dbReference>
<accession>A0A4R3Y8G5</accession>
<keyword evidence="2" id="KW-0119">Carbohydrate metabolism</keyword>
<keyword evidence="3" id="KW-0472">Membrane</keyword>
<gene>
    <name evidence="5" type="ORF">EDC63_10497</name>
</gene>
<dbReference type="Proteomes" id="UP000295367">
    <property type="component" value="Unassembled WGS sequence"/>
</dbReference>
<dbReference type="OrthoDB" id="5507260at2"/>
<keyword evidence="6" id="KW-1185">Reference proteome</keyword>
<evidence type="ECO:0000256" key="1">
    <source>
        <dbReference type="ARBA" id="ARBA00006821"/>
    </source>
</evidence>
<feature type="transmembrane region" description="Helical" evidence="3">
    <location>
        <begin position="6"/>
        <end position="24"/>
    </location>
</feature>
<proteinExistence type="inferred from homology"/>
<keyword evidence="5" id="KW-0378">Hydrolase</keyword>
<comment type="similarity">
    <text evidence="1">Belongs to the glycosyl hydrolase 57 family.</text>
</comment>
<name>A0A4R3Y8G5_9PROT</name>
<evidence type="ECO:0000259" key="4">
    <source>
        <dbReference type="Pfam" id="PF03065"/>
    </source>
</evidence>
<dbReference type="SUPFAM" id="SSF88713">
    <property type="entry name" value="Glycoside hydrolase/deacetylase"/>
    <property type="match status" value="1"/>
</dbReference>
<keyword evidence="3" id="KW-1133">Transmembrane helix</keyword>
<comment type="caution">
    <text evidence="5">The sequence shown here is derived from an EMBL/GenBank/DDBJ whole genome shotgun (WGS) entry which is preliminary data.</text>
</comment>
<evidence type="ECO:0000256" key="3">
    <source>
        <dbReference type="SAM" id="Phobius"/>
    </source>
</evidence>
<organism evidence="5 6">
    <name type="scientific">Sulfurirhabdus autotrophica</name>
    <dbReference type="NCBI Taxonomy" id="1706046"/>
    <lineage>
        <taxon>Bacteria</taxon>
        <taxon>Pseudomonadati</taxon>
        <taxon>Pseudomonadota</taxon>
        <taxon>Betaproteobacteria</taxon>
        <taxon>Nitrosomonadales</taxon>
        <taxon>Sulfuricellaceae</taxon>
        <taxon>Sulfurirhabdus</taxon>
    </lineage>
</organism>
<dbReference type="GO" id="GO:0005975">
    <property type="term" value="P:carbohydrate metabolic process"/>
    <property type="evidence" value="ECO:0007669"/>
    <property type="project" value="InterPro"/>
</dbReference>
<dbReference type="EMBL" id="SMCO01000004">
    <property type="protein sequence ID" value="TCV88140.1"/>
    <property type="molecule type" value="Genomic_DNA"/>
</dbReference>
<evidence type="ECO:0000313" key="5">
    <source>
        <dbReference type="EMBL" id="TCV88140.1"/>
    </source>
</evidence>
<feature type="domain" description="Glycoside hydrolase family 57 N-terminal" evidence="4">
    <location>
        <begin position="188"/>
        <end position="242"/>
    </location>
</feature>
<dbReference type="AlphaFoldDB" id="A0A4R3Y8G5"/>